<dbReference type="eggNOG" id="ENOG502SJNF">
    <property type="taxonomic scope" value="Eukaryota"/>
</dbReference>
<keyword evidence="1" id="KW-0805">Transcription regulation</keyword>
<sequence>MPGNGKSPVPLAAAQLACRKRKAHRKSRLGCRNCKLRRVKCDEKKPLCEKCLEFGVVCNYDPSIPDLQPRTGAAEVGRIEATLQRSPTSSNRPILEMINASLREDTSLPLGIYPMKQMDYSDLARLERFQSHTVLTVGAKSTSLYFKNELVPLACSHLFLMHLIQSVTAAHDRFLSRAATSKPSQSEAYHMSKAVRAFQYKLSHPIRDEDGDALLGAAALLGVSAFFGLEASSVEDVWPFVDDDLGWLKLSDGKKAVWKMVSPLRVDSIWQHLGNAIAPQMDRDHRPSVFDHLYCDDLDSDGAPSTALNPYRNTAQSLAPLLDLDYNDSTWPRFISFICYVDPYYKALLEIKDPWAMLMLAYWYVKVCRGPWWICTRAILQGQAIVAYLERHCSDDTKLQEAIKYPRDELALAQKEGWGGF</sequence>
<dbReference type="GO" id="GO:0008270">
    <property type="term" value="F:zinc ion binding"/>
    <property type="evidence" value="ECO:0007669"/>
    <property type="project" value="InterPro"/>
</dbReference>
<dbReference type="OrthoDB" id="3031538at2759"/>
<dbReference type="HOGENOM" id="CLU_024934_9_2_1"/>
<evidence type="ECO:0000256" key="1">
    <source>
        <dbReference type="ARBA" id="ARBA00023015"/>
    </source>
</evidence>
<dbReference type="PANTHER" id="PTHR47657">
    <property type="entry name" value="STEROL REGULATORY ELEMENT-BINDING PROTEIN ECM22"/>
    <property type="match status" value="1"/>
</dbReference>
<proteinExistence type="predicted"/>
<dbReference type="PANTHER" id="PTHR47657:SF11">
    <property type="entry name" value="FINGER DOMAIN PROTEIN, PUTATIVE (AFU_ORTHOLOGUE AFUA_1G01650)-RELATED"/>
    <property type="match status" value="1"/>
</dbReference>
<evidence type="ECO:0000256" key="4">
    <source>
        <dbReference type="ARBA" id="ARBA00023242"/>
    </source>
</evidence>
<keyword evidence="4" id="KW-0539">Nucleus</keyword>
<keyword evidence="3" id="KW-0804">Transcription</keyword>
<dbReference type="GeneID" id="19169772"/>
<reference evidence="6 7" key="1">
    <citation type="submission" date="2013-03" db="EMBL/GenBank/DDBJ databases">
        <title>The Genome Sequence of Capronia epimyces CBS 606.96.</title>
        <authorList>
            <consortium name="The Broad Institute Genomics Platform"/>
            <person name="Cuomo C."/>
            <person name="de Hoog S."/>
            <person name="Gorbushina A."/>
            <person name="Walker B."/>
            <person name="Young S.K."/>
            <person name="Zeng Q."/>
            <person name="Gargeya S."/>
            <person name="Fitzgerald M."/>
            <person name="Haas B."/>
            <person name="Abouelleil A."/>
            <person name="Allen A.W."/>
            <person name="Alvarado L."/>
            <person name="Arachchi H.M."/>
            <person name="Berlin A.M."/>
            <person name="Chapman S.B."/>
            <person name="Gainer-Dewar J."/>
            <person name="Goldberg J."/>
            <person name="Griggs A."/>
            <person name="Gujja S."/>
            <person name="Hansen M."/>
            <person name="Howarth C."/>
            <person name="Imamovic A."/>
            <person name="Ireland A."/>
            <person name="Larimer J."/>
            <person name="McCowan C."/>
            <person name="Murphy C."/>
            <person name="Pearson M."/>
            <person name="Poon T.W."/>
            <person name="Priest M."/>
            <person name="Roberts A."/>
            <person name="Saif S."/>
            <person name="Shea T."/>
            <person name="Sisk P."/>
            <person name="Sykes S."/>
            <person name="Wortman J."/>
            <person name="Nusbaum C."/>
            <person name="Birren B."/>
        </authorList>
    </citation>
    <scope>NUCLEOTIDE SEQUENCE [LARGE SCALE GENOMIC DNA]</scope>
    <source>
        <strain evidence="6 7">CBS 606.96</strain>
    </source>
</reference>
<dbReference type="SMART" id="SM00066">
    <property type="entry name" value="GAL4"/>
    <property type="match status" value="1"/>
</dbReference>
<organism evidence="6 7">
    <name type="scientific">Capronia epimyces CBS 606.96</name>
    <dbReference type="NCBI Taxonomy" id="1182542"/>
    <lineage>
        <taxon>Eukaryota</taxon>
        <taxon>Fungi</taxon>
        <taxon>Dikarya</taxon>
        <taxon>Ascomycota</taxon>
        <taxon>Pezizomycotina</taxon>
        <taxon>Eurotiomycetes</taxon>
        <taxon>Chaetothyriomycetidae</taxon>
        <taxon>Chaetothyriales</taxon>
        <taxon>Herpotrichiellaceae</taxon>
        <taxon>Capronia</taxon>
    </lineage>
</organism>
<dbReference type="AlphaFoldDB" id="W9XWQ9"/>
<dbReference type="CDD" id="cd00067">
    <property type="entry name" value="GAL4"/>
    <property type="match status" value="1"/>
</dbReference>
<keyword evidence="2" id="KW-0238">DNA-binding</keyword>
<gene>
    <name evidence="6" type="ORF">A1O3_05662</name>
</gene>
<dbReference type="PROSITE" id="PS50048">
    <property type="entry name" value="ZN2_CY6_FUNGAL_2"/>
    <property type="match status" value="1"/>
</dbReference>
<evidence type="ECO:0000256" key="3">
    <source>
        <dbReference type="ARBA" id="ARBA00023163"/>
    </source>
</evidence>
<dbReference type="Pfam" id="PF00172">
    <property type="entry name" value="Zn_clus"/>
    <property type="match status" value="1"/>
</dbReference>
<dbReference type="GO" id="GO:0000981">
    <property type="term" value="F:DNA-binding transcription factor activity, RNA polymerase II-specific"/>
    <property type="evidence" value="ECO:0007669"/>
    <property type="project" value="InterPro"/>
</dbReference>
<name>W9XWQ9_9EURO</name>
<dbReference type="InterPro" id="IPR001138">
    <property type="entry name" value="Zn2Cys6_DnaBD"/>
</dbReference>
<dbReference type="RefSeq" id="XP_007733972.1">
    <property type="nucleotide sequence ID" value="XM_007735782.1"/>
</dbReference>
<keyword evidence="7" id="KW-1185">Reference proteome</keyword>
<dbReference type="InterPro" id="IPR036864">
    <property type="entry name" value="Zn2-C6_fun-type_DNA-bd_sf"/>
</dbReference>
<dbReference type="SUPFAM" id="SSF57701">
    <property type="entry name" value="Zn2/Cys6 DNA-binding domain"/>
    <property type="match status" value="1"/>
</dbReference>
<evidence type="ECO:0000313" key="7">
    <source>
        <dbReference type="Proteomes" id="UP000019478"/>
    </source>
</evidence>
<dbReference type="EMBL" id="AMGY01000004">
    <property type="protein sequence ID" value="EXJ84987.1"/>
    <property type="molecule type" value="Genomic_DNA"/>
</dbReference>
<comment type="caution">
    <text evidence="6">The sequence shown here is derived from an EMBL/GenBank/DDBJ whole genome shotgun (WGS) entry which is preliminary data.</text>
</comment>
<dbReference type="Pfam" id="PF11951">
    <property type="entry name" value="Fungal_trans_2"/>
    <property type="match status" value="1"/>
</dbReference>
<dbReference type="GO" id="GO:0003677">
    <property type="term" value="F:DNA binding"/>
    <property type="evidence" value="ECO:0007669"/>
    <property type="project" value="UniProtKB-KW"/>
</dbReference>
<dbReference type="InterPro" id="IPR052400">
    <property type="entry name" value="Zn2-C6_fungal_TF"/>
</dbReference>
<protein>
    <recommendedName>
        <fullName evidence="5">Zn(2)-C6 fungal-type domain-containing protein</fullName>
    </recommendedName>
</protein>
<evidence type="ECO:0000256" key="2">
    <source>
        <dbReference type="ARBA" id="ARBA00023125"/>
    </source>
</evidence>
<dbReference type="Gene3D" id="4.10.240.10">
    <property type="entry name" value="Zn(2)-C6 fungal-type DNA-binding domain"/>
    <property type="match status" value="1"/>
</dbReference>
<dbReference type="Proteomes" id="UP000019478">
    <property type="component" value="Unassembled WGS sequence"/>
</dbReference>
<feature type="domain" description="Zn(2)-C6 fungal-type" evidence="5">
    <location>
        <begin position="30"/>
        <end position="60"/>
    </location>
</feature>
<dbReference type="STRING" id="1182542.W9XWQ9"/>
<evidence type="ECO:0000313" key="6">
    <source>
        <dbReference type="EMBL" id="EXJ84987.1"/>
    </source>
</evidence>
<evidence type="ECO:0000259" key="5">
    <source>
        <dbReference type="PROSITE" id="PS50048"/>
    </source>
</evidence>
<accession>W9XWQ9</accession>
<dbReference type="InterPro" id="IPR021858">
    <property type="entry name" value="Fun_TF"/>
</dbReference>
<dbReference type="PROSITE" id="PS00463">
    <property type="entry name" value="ZN2_CY6_FUNGAL_1"/>
    <property type="match status" value="1"/>
</dbReference>